<evidence type="ECO:0000256" key="1">
    <source>
        <dbReference type="SAM" id="MobiDB-lite"/>
    </source>
</evidence>
<name>A0ABN7UX68_GIGMA</name>
<protein>
    <submittedName>
        <fullName evidence="2">5275_t:CDS:1</fullName>
    </submittedName>
</protein>
<dbReference type="Proteomes" id="UP000789901">
    <property type="component" value="Unassembled WGS sequence"/>
</dbReference>
<comment type="caution">
    <text evidence="2">The sequence shown here is derived from an EMBL/GenBank/DDBJ whole genome shotgun (WGS) entry which is preliminary data.</text>
</comment>
<dbReference type="EMBL" id="CAJVQB010006235">
    <property type="protein sequence ID" value="CAG8680107.1"/>
    <property type="molecule type" value="Genomic_DNA"/>
</dbReference>
<proteinExistence type="predicted"/>
<accession>A0ABN7UX68</accession>
<gene>
    <name evidence="2" type="ORF">GMARGA_LOCUS10907</name>
</gene>
<reference evidence="2 3" key="1">
    <citation type="submission" date="2021-06" db="EMBL/GenBank/DDBJ databases">
        <authorList>
            <person name="Kallberg Y."/>
            <person name="Tangrot J."/>
            <person name="Rosling A."/>
        </authorList>
    </citation>
    <scope>NUCLEOTIDE SEQUENCE [LARGE SCALE GENOMIC DNA]</scope>
    <source>
        <strain evidence="2 3">120-4 pot B 10/14</strain>
    </source>
</reference>
<evidence type="ECO:0000313" key="2">
    <source>
        <dbReference type="EMBL" id="CAG8680107.1"/>
    </source>
</evidence>
<evidence type="ECO:0000313" key="3">
    <source>
        <dbReference type="Proteomes" id="UP000789901"/>
    </source>
</evidence>
<feature type="region of interest" description="Disordered" evidence="1">
    <location>
        <begin position="46"/>
        <end position="68"/>
    </location>
</feature>
<sequence>MRMVIALDIDEEIGLEEKEDNKEIDESTIKRLCNITDICTRYNSKFGLESSNEDSNDEDDSENYDDTLLPPDLDQIEKQFKIAISNFLNKYWHDFCEVGLVATFLDSQTKKMAVFTNREQEKAKTKLRNEFEDLHLNITSND</sequence>
<keyword evidence="3" id="KW-1185">Reference proteome</keyword>
<organism evidence="2 3">
    <name type="scientific">Gigaspora margarita</name>
    <dbReference type="NCBI Taxonomy" id="4874"/>
    <lineage>
        <taxon>Eukaryota</taxon>
        <taxon>Fungi</taxon>
        <taxon>Fungi incertae sedis</taxon>
        <taxon>Mucoromycota</taxon>
        <taxon>Glomeromycotina</taxon>
        <taxon>Glomeromycetes</taxon>
        <taxon>Diversisporales</taxon>
        <taxon>Gigasporaceae</taxon>
        <taxon>Gigaspora</taxon>
    </lineage>
</organism>
<feature type="compositionally biased region" description="Acidic residues" evidence="1">
    <location>
        <begin position="51"/>
        <end position="65"/>
    </location>
</feature>